<proteinExistence type="predicted"/>
<evidence type="ECO:0000313" key="3">
    <source>
        <dbReference type="Proteomes" id="UP000179807"/>
    </source>
</evidence>
<gene>
    <name evidence="2" type="ORF">TRFO_05456</name>
</gene>
<dbReference type="RefSeq" id="XP_068359906.1">
    <property type="nucleotide sequence ID" value="XM_068492501.1"/>
</dbReference>
<feature type="coiled-coil region" evidence="1">
    <location>
        <begin position="48"/>
        <end position="118"/>
    </location>
</feature>
<dbReference type="AlphaFoldDB" id="A0A1J4K710"/>
<accession>A0A1J4K710</accession>
<reference evidence="2" key="1">
    <citation type="submission" date="2016-10" db="EMBL/GenBank/DDBJ databases">
        <authorList>
            <person name="Benchimol M."/>
            <person name="Almeida L.G."/>
            <person name="Vasconcelos A.T."/>
            <person name="Perreira-Neves A."/>
            <person name="Rosa I.A."/>
            <person name="Tasca T."/>
            <person name="Bogo M.R."/>
            <person name="de Souza W."/>
        </authorList>
    </citation>
    <scope>NUCLEOTIDE SEQUENCE [LARGE SCALE GENOMIC DNA]</scope>
    <source>
        <strain evidence="2">K</strain>
    </source>
</reference>
<protein>
    <submittedName>
        <fullName evidence="2">Uncharacterized protein</fullName>
    </submittedName>
</protein>
<keyword evidence="3" id="KW-1185">Reference proteome</keyword>
<name>A0A1J4K710_9EUKA</name>
<sequence length="124" mass="14562">MSKPNTSSLLHQYCYELEKTCFSYYDLIDKLRQEIAAANKTRPYQNELNNKDEQIQFLVNENNNLRRSIESNGGTAAPANDDQYNELATKYNELADAYEELEREKEATERRYIAYANKVYSKKK</sequence>
<comment type="caution">
    <text evidence="2">The sequence shown here is derived from an EMBL/GenBank/DDBJ whole genome shotgun (WGS) entry which is preliminary data.</text>
</comment>
<evidence type="ECO:0000313" key="2">
    <source>
        <dbReference type="EMBL" id="OHT06770.1"/>
    </source>
</evidence>
<dbReference type="Proteomes" id="UP000179807">
    <property type="component" value="Unassembled WGS sequence"/>
</dbReference>
<evidence type="ECO:0000256" key="1">
    <source>
        <dbReference type="SAM" id="Coils"/>
    </source>
</evidence>
<dbReference type="EMBL" id="MLAK01000716">
    <property type="protein sequence ID" value="OHT06770.1"/>
    <property type="molecule type" value="Genomic_DNA"/>
</dbReference>
<dbReference type="VEuPathDB" id="TrichDB:TRFO_05456"/>
<keyword evidence="1" id="KW-0175">Coiled coil</keyword>
<organism evidence="2 3">
    <name type="scientific">Tritrichomonas foetus</name>
    <dbReference type="NCBI Taxonomy" id="1144522"/>
    <lineage>
        <taxon>Eukaryota</taxon>
        <taxon>Metamonada</taxon>
        <taxon>Parabasalia</taxon>
        <taxon>Tritrichomonadida</taxon>
        <taxon>Tritrichomonadidae</taxon>
        <taxon>Tritrichomonas</taxon>
    </lineage>
</organism>
<dbReference type="GeneID" id="94827205"/>